<dbReference type="OrthoDB" id="3945418at2759"/>
<dbReference type="Pfam" id="PF00067">
    <property type="entry name" value="p450"/>
    <property type="match status" value="1"/>
</dbReference>
<keyword evidence="6 8" id="KW-0408">Iron</keyword>
<dbReference type="PANTHER" id="PTHR24279">
    <property type="entry name" value="CYTOCHROME P450"/>
    <property type="match status" value="1"/>
</dbReference>
<dbReference type="GO" id="GO:0020037">
    <property type="term" value="F:heme binding"/>
    <property type="evidence" value="ECO:0007669"/>
    <property type="project" value="InterPro"/>
</dbReference>
<dbReference type="GO" id="GO:0016705">
    <property type="term" value="F:oxidoreductase activity, acting on paired donors, with incorporation or reduction of molecular oxygen"/>
    <property type="evidence" value="ECO:0007669"/>
    <property type="project" value="InterPro"/>
</dbReference>
<gene>
    <name evidence="10" type="ORF">KP79_PYT18357</name>
</gene>
<proteinExistence type="inferred from homology"/>
<dbReference type="InterPro" id="IPR036396">
    <property type="entry name" value="Cyt_P450_sf"/>
</dbReference>
<evidence type="ECO:0000256" key="1">
    <source>
        <dbReference type="ARBA" id="ARBA00001971"/>
    </source>
</evidence>
<reference evidence="10 11" key="1">
    <citation type="journal article" date="2017" name="Nat. Ecol. Evol.">
        <title>Scallop genome provides insights into evolution of bilaterian karyotype and development.</title>
        <authorList>
            <person name="Wang S."/>
            <person name="Zhang J."/>
            <person name="Jiao W."/>
            <person name="Li J."/>
            <person name="Xun X."/>
            <person name="Sun Y."/>
            <person name="Guo X."/>
            <person name="Huan P."/>
            <person name="Dong B."/>
            <person name="Zhang L."/>
            <person name="Hu X."/>
            <person name="Sun X."/>
            <person name="Wang J."/>
            <person name="Zhao C."/>
            <person name="Wang Y."/>
            <person name="Wang D."/>
            <person name="Huang X."/>
            <person name="Wang R."/>
            <person name="Lv J."/>
            <person name="Li Y."/>
            <person name="Zhang Z."/>
            <person name="Liu B."/>
            <person name="Lu W."/>
            <person name="Hui Y."/>
            <person name="Liang J."/>
            <person name="Zhou Z."/>
            <person name="Hou R."/>
            <person name="Li X."/>
            <person name="Liu Y."/>
            <person name="Li H."/>
            <person name="Ning X."/>
            <person name="Lin Y."/>
            <person name="Zhao L."/>
            <person name="Xing Q."/>
            <person name="Dou J."/>
            <person name="Li Y."/>
            <person name="Mao J."/>
            <person name="Guo H."/>
            <person name="Dou H."/>
            <person name="Li T."/>
            <person name="Mu C."/>
            <person name="Jiang W."/>
            <person name="Fu Q."/>
            <person name="Fu X."/>
            <person name="Miao Y."/>
            <person name="Liu J."/>
            <person name="Yu Q."/>
            <person name="Li R."/>
            <person name="Liao H."/>
            <person name="Li X."/>
            <person name="Kong Y."/>
            <person name="Jiang Z."/>
            <person name="Chourrout D."/>
            <person name="Li R."/>
            <person name="Bao Z."/>
        </authorList>
    </citation>
    <scope>NUCLEOTIDE SEQUENCE [LARGE SCALE GENOMIC DNA]</scope>
    <source>
        <strain evidence="10 11">PY_sf001</strain>
    </source>
</reference>
<dbReference type="FunFam" id="1.10.630.10:FF:000006">
    <property type="entry name" value="Cytochrome P450 302a1, mitochondrial"/>
    <property type="match status" value="1"/>
</dbReference>
<evidence type="ECO:0000256" key="5">
    <source>
        <dbReference type="ARBA" id="ARBA00023002"/>
    </source>
</evidence>
<dbReference type="PROSITE" id="PS00086">
    <property type="entry name" value="CYTOCHROME_P450"/>
    <property type="match status" value="1"/>
</dbReference>
<dbReference type="STRING" id="6573.A0A210PLH4"/>
<dbReference type="AlphaFoldDB" id="A0A210PLH4"/>
<comment type="caution">
    <text evidence="10">The sequence shown here is derived from an EMBL/GenBank/DDBJ whole genome shotgun (WGS) entry which is preliminary data.</text>
</comment>
<dbReference type="Gene3D" id="1.10.630.10">
    <property type="entry name" value="Cytochrome P450"/>
    <property type="match status" value="1"/>
</dbReference>
<dbReference type="EMBL" id="NEDP02005591">
    <property type="protein sequence ID" value="OWF37350.1"/>
    <property type="molecule type" value="Genomic_DNA"/>
</dbReference>
<evidence type="ECO:0000256" key="2">
    <source>
        <dbReference type="ARBA" id="ARBA00010617"/>
    </source>
</evidence>
<dbReference type="InterPro" id="IPR002401">
    <property type="entry name" value="Cyt_P450_E_grp-I"/>
</dbReference>
<comment type="cofactor">
    <cofactor evidence="1 8">
        <name>heme</name>
        <dbReference type="ChEBI" id="CHEBI:30413"/>
    </cofactor>
</comment>
<dbReference type="InterPro" id="IPR001128">
    <property type="entry name" value="Cyt_P450"/>
</dbReference>
<evidence type="ECO:0000313" key="11">
    <source>
        <dbReference type="Proteomes" id="UP000242188"/>
    </source>
</evidence>
<dbReference type="GO" id="GO:0004497">
    <property type="term" value="F:monooxygenase activity"/>
    <property type="evidence" value="ECO:0007669"/>
    <property type="project" value="UniProtKB-KW"/>
</dbReference>
<organism evidence="10 11">
    <name type="scientific">Mizuhopecten yessoensis</name>
    <name type="common">Japanese scallop</name>
    <name type="synonym">Patinopecten yessoensis</name>
    <dbReference type="NCBI Taxonomy" id="6573"/>
    <lineage>
        <taxon>Eukaryota</taxon>
        <taxon>Metazoa</taxon>
        <taxon>Spiralia</taxon>
        <taxon>Lophotrochozoa</taxon>
        <taxon>Mollusca</taxon>
        <taxon>Bivalvia</taxon>
        <taxon>Autobranchia</taxon>
        <taxon>Pteriomorphia</taxon>
        <taxon>Pectinida</taxon>
        <taxon>Pectinoidea</taxon>
        <taxon>Pectinidae</taxon>
        <taxon>Mizuhopecten</taxon>
    </lineage>
</organism>
<evidence type="ECO:0000256" key="9">
    <source>
        <dbReference type="RuleBase" id="RU000461"/>
    </source>
</evidence>
<keyword evidence="4 8" id="KW-0479">Metal-binding</keyword>
<evidence type="ECO:0000256" key="4">
    <source>
        <dbReference type="ARBA" id="ARBA00022723"/>
    </source>
</evidence>
<keyword evidence="3 8" id="KW-0349">Heme</keyword>
<name>A0A210PLH4_MIZYE</name>
<keyword evidence="5 9" id="KW-0560">Oxidoreductase</keyword>
<dbReference type="PRINTS" id="PR00385">
    <property type="entry name" value="P450"/>
</dbReference>
<feature type="binding site" description="axial binding residue" evidence="8">
    <location>
        <position position="478"/>
    </location>
    <ligand>
        <name>heme</name>
        <dbReference type="ChEBI" id="CHEBI:30413"/>
    </ligand>
    <ligandPart>
        <name>Fe</name>
        <dbReference type="ChEBI" id="CHEBI:18248"/>
    </ligandPart>
</feature>
<sequence length="530" mass="60568">MPGRYDRLLTSMTRKLLEKPRRNHRNKATMISAIPLDDIPVTDTSKVTSDVHPFKDIPGPKCYPIIGTLPYYLPGGRFHKMEHNEVSHIMWKQYGYVYKEIITGGKILVHIVDPKDVETVYRNDGKFPVREAFFTLNHYNKKFQANCQGLLTSQMEQWHHLRVNVQKKMLMPKTVAAYIPEHCLVADDLMSRIALSKKEDGKIDDLRHDFTKYAAECIGVVCFNKRLGAFHDDDSESEASQFIKAVNDVMHVSHLEFRQFPLFKLFNTPTFNKLIKSQTFIKQIAIKYSNLALEAAQKRLEAGENVDGEQGDLVPYLMSKTSLSNEQVLVVISEFIFAGVDTTSHHMSFMLYLLGRHPNIQNKLYNEIRTLLPTPDTPITDKAIRNMSYLKAVVRETHRLLPVAPGNIRRTSVDLVLSGYHIPAGTSVALHSDISSRDAREFPDPDAFIPERWVRDNTATKTNHPFAMVPFGFGPRACVGMRFAEQEAQIAVIKILQRYQVKYVGVPLRREASVTYSPANKMAFRFVERL</sequence>
<evidence type="ECO:0000256" key="3">
    <source>
        <dbReference type="ARBA" id="ARBA00022617"/>
    </source>
</evidence>
<dbReference type="InterPro" id="IPR050479">
    <property type="entry name" value="CYP11_CYP27_families"/>
</dbReference>
<evidence type="ECO:0000256" key="7">
    <source>
        <dbReference type="ARBA" id="ARBA00023033"/>
    </source>
</evidence>
<dbReference type="InterPro" id="IPR017972">
    <property type="entry name" value="Cyt_P450_CS"/>
</dbReference>
<protein>
    <submittedName>
        <fullName evidence="10">Cytochrome P450 12d1 proximal, mitochondrial</fullName>
    </submittedName>
</protein>
<dbReference type="GO" id="GO:0005506">
    <property type="term" value="F:iron ion binding"/>
    <property type="evidence" value="ECO:0007669"/>
    <property type="project" value="InterPro"/>
</dbReference>
<evidence type="ECO:0000256" key="8">
    <source>
        <dbReference type="PIRSR" id="PIRSR602401-1"/>
    </source>
</evidence>
<dbReference type="CDD" id="cd11054">
    <property type="entry name" value="CYP24A1-like"/>
    <property type="match status" value="1"/>
</dbReference>
<keyword evidence="7 9" id="KW-0503">Monooxygenase</keyword>
<comment type="similarity">
    <text evidence="2 9">Belongs to the cytochrome P450 family.</text>
</comment>
<keyword evidence="11" id="KW-1185">Reference proteome</keyword>
<evidence type="ECO:0000256" key="6">
    <source>
        <dbReference type="ARBA" id="ARBA00023004"/>
    </source>
</evidence>
<dbReference type="PRINTS" id="PR00463">
    <property type="entry name" value="EP450I"/>
</dbReference>
<dbReference type="SUPFAM" id="SSF48264">
    <property type="entry name" value="Cytochrome P450"/>
    <property type="match status" value="1"/>
</dbReference>
<dbReference type="PANTHER" id="PTHR24279:SF120">
    <property type="entry name" value="CYTOCHROME P450"/>
    <property type="match status" value="1"/>
</dbReference>
<evidence type="ECO:0000313" key="10">
    <source>
        <dbReference type="EMBL" id="OWF37350.1"/>
    </source>
</evidence>
<accession>A0A210PLH4</accession>
<dbReference type="Proteomes" id="UP000242188">
    <property type="component" value="Unassembled WGS sequence"/>
</dbReference>